<dbReference type="PATRIC" id="fig|445710.3.peg.2759"/>
<dbReference type="AlphaFoldDB" id="A0A160N3U5"/>
<dbReference type="OrthoDB" id="256574at2"/>
<dbReference type="GO" id="GO:0008671">
    <property type="term" value="F:2-dehydro-3-deoxygalactonokinase activity"/>
    <property type="evidence" value="ECO:0007669"/>
    <property type="project" value="InterPro"/>
</dbReference>
<name>A0A160N3U5_9GAMM</name>
<dbReference type="STRING" id="445710.ATSB10_27640"/>
<dbReference type="Gene3D" id="3.30.420.300">
    <property type="entry name" value="2-keto-3-deoxy-galactonokinase, substrate binding domain"/>
    <property type="match status" value="1"/>
</dbReference>
<sequence length="314" mass="32415">MAGLIGLDWGTSSLRAYRLDADGAVAEVRARPWGIRQLPEGGFDAALADVTAGWPALPRLACGMVGSRNGWCEVPYLDLPADAAALGRALHPFAAGDGGALYLVPGLRNPRGPDVMRGEETQLFGALARDPSLAAHATFVLPGTHSKWASVRDGAVVDFSTAMTGELFALLRRHSILGAGIGEGAADPEAFARGVIAARDSGAAGGLSRLFSARALMLDGALAPSAVPDYLSGLLLGEELRAQLASGRFGTDAPIQLIGDAALCARYRAAAVHFDLCFAEPLADIVAAGLWQLAVAAGRVADPLVVVPKEARSC</sequence>
<proteinExistence type="predicted"/>
<dbReference type="Gene3D" id="3.30.420.310">
    <property type="entry name" value="2-keto-3-deoxy-galactonokinase, C-terminal domain"/>
    <property type="match status" value="1"/>
</dbReference>
<reference evidence="1 2" key="1">
    <citation type="submission" date="2016-02" db="EMBL/GenBank/DDBJ databases">
        <title>Complete genome sequencing and analysis of ATSB10, Dyella thiooxydans isolated from rhizosphere soil of sunflower (Helianthus annuus L.).</title>
        <authorList>
            <person name="Lee Y."/>
            <person name="Hwangbo K."/>
            <person name="Chung H."/>
            <person name="Yoo J."/>
            <person name="Kim K.Y."/>
            <person name="Sa T.M."/>
            <person name="Um Y."/>
            <person name="Madhaiyan M."/>
        </authorList>
    </citation>
    <scope>NUCLEOTIDE SEQUENCE [LARGE SCALE GENOMIC DNA]</scope>
    <source>
        <strain evidence="1 2">ATSB10</strain>
    </source>
</reference>
<dbReference type="Pfam" id="PF05035">
    <property type="entry name" value="DGOK"/>
    <property type="match status" value="1"/>
</dbReference>
<keyword evidence="2" id="KW-1185">Reference proteome</keyword>
<dbReference type="InterPro" id="IPR007729">
    <property type="entry name" value="DGOK"/>
</dbReference>
<keyword evidence="1" id="KW-0418">Kinase</keyword>
<dbReference type="InterPro" id="IPR042257">
    <property type="entry name" value="DGOK_C"/>
</dbReference>
<organism evidence="1 2">
    <name type="scientific">Dyella thiooxydans</name>
    <dbReference type="NCBI Taxonomy" id="445710"/>
    <lineage>
        <taxon>Bacteria</taxon>
        <taxon>Pseudomonadati</taxon>
        <taxon>Pseudomonadota</taxon>
        <taxon>Gammaproteobacteria</taxon>
        <taxon>Lysobacterales</taxon>
        <taxon>Rhodanobacteraceae</taxon>
        <taxon>Dyella</taxon>
    </lineage>
</organism>
<protein>
    <submittedName>
        <fullName evidence="1">2-keto-3-deoxy-galactonokinase</fullName>
    </submittedName>
</protein>
<accession>A0A160N3U5</accession>
<dbReference type="EMBL" id="CP014841">
    <property type="protein sequence ID" value="AND70218.1"/>
    <property type="molecule type" value="Genomic_DNA"/>
</dbReference>
<evidence type="ECO:0000313" key="2">
    <source>
        <dbReference type="Proteomes" id="UP000077255"/>
    </source>
</evidence>
<dbReference type="GO" id="GO:0034194">
    <property type="term" value="P:D-galactonate catabolic process"/>
    <property type="evidence" value="ECO:0007669"/>
    <property type="project" value="InterPro"/>
</dbReference>
<evidence type="ECO:0000313" key="1">
    <source>
        <dbReference type="EMBL" id="AND70218.1"/>
    </source>
</evidence>
<dbReference type="InterPro" id="IPR042258">
    <property type="entry name" value="DGOK_N"/>
</dbReference>
<gene>
    <name evidence="1" type="ORF">ATSB10_27640</name>
</gene>
<dbReference type="Proteomes" id="UP000077255">
    <property type="component" value="Chromosome"/>
</dbReference>
<keyword evidence="1" id="KW-0808">Transferase</keyword>
<dbReference type="KEGG" id="dtx:ATSB10_27640"/>